<evidence type="ECO:0000313" key="1">
    <source>
        <dbReference type="EMBL" id="ACN14147.1"/>
    </source>
</evidence>
<evidence type="ECO:0000313" key="2">
    <source>
        <dbReference type="Proteomes" id="UP000000442"/>
    </source>
</evidence>
<dbReference type="EMBL" id="CP001087">
    <property type="protein sequence ID" value="ACN14147.1"/>
    <property type="molecule type" value="Genomic_DNA"/>
</dbReference>
<dbReference type="Proteomes" id="UP000000442">
    <property type="component" value="Chromosome"/>
</dbReference>
<dbReference type="eggNOG" id="ENOG50337G8">
    <property type="taxonomic scope" value="Bacteria"/>
</dbReference>
<gene>
    <name evidence="1" type="ordered locus">HRM2_10350</name>
</gene>
<dbReference type="KEGG" id="dat:HRM2_10350"/>
<organism evidence="1 2">
    <name type="scientific">Desulforapulum autotrophicum (strain ATCC 43914 / DSM 3382 / VKM B-1955 / HRM2)</name>
    <name type="common">Desulfobacterium autotrophicum</name>
    <dbReference type="NCBI Taxonomy" id="177437"/>
    <lineage>
        <taxon>Bacteria</taxon>
        <taxon>Pseudomonadati</taxon>
        <taxon>Thermodesulfobacteriota</taxon>
        <taxon>Desulfobacteria</taxon>
        <taxon>Desulfobacterales</taxon>
        <taxon>Desulfobacteraceae</taxon>
        <taxon>Desulforapulum</taxon>
    </lineage>
</organism>
<dbReference type="HOGENOM" id="CLU_1831906_0_0_7"/>
<accession>C0QL61</accession>
<dbReference type="STRING" id="177437.HRM2_10350"/>
<dbReference type="AlphaFoldDB" id="C0QL61"/>
<keyword evidence="2" id="KW-1185">Reference proteome</keyword>
<reference evidence="1 2" key="1">
    <citation type="journal article" date="2009" name="Environ. Microbiol.">
        <title>Genome sequence of Desulfobacterium autotrophicum HRM2, a marine sulfate reducer oxidizing organic carbon completely to carbon dioxide.</title>
        <authorList>
            <person name="Strittmatter A.W."/>
            <person name="Liesegang H."/>
            <person name="Rabus R."/>
            <person name="Decker I."/>
            <person name="Amann J."/>
            <person name="Andres S."/>
            <person name="Henne A."/>
            <person name="Fricke W.F."/>
            <person name="Martinez-Arias R."/>
            <person name="Bartels D."/>
            <person name="Goesmann A."/>
            <person name="Krause L."/>
            <person name="Puehler A."/>
            <person name="Klenk H.P."/>
            <person name="Richter M."/>
            <person name="Schuler M."/>
            <person name="Gloeckner F.O."/>
            <person name="Meyerdierks A."/>
            <person name="Gottschalk G."/>
            <person name="Amann R."/>
        </authorList>
    </citation>
    <scope>NUCLEOTIDE SEQUENCE [LARGE SCALE GENOMIC DNA]</scope>
    <source>
        <strain evidence="2">ATCC 43914 / DSM 3382 / HRM2</strain>
    </source>
</reference>
<name>C0QL61_DESAH</name>
<protein>
    <submittedName>
        <fullName evidence="1">Uncharacterized protein</fullName>
    </submittedName>
</protein>
<sequence length="140" mass="16247">MLMGKILLLANFRLQLVFNYRSACTQPKHSLLLINRACEIKSSFKKTTLMGQHRRTFMNKTFKSKTKYIVTLDILNTYNKEGCAACKQKFNLGDTVVMACGPWPDDCSRLIHENEAIFDKNTHTYFERQHYLNMKSEAAN</sequence>
<proteinExistence type="predicted"/>